<dbReference type="Gene3D" id="2.30.60.10">
    <property type="entry name" value="Cyanovirin-N"/>
    <property type="match status" value="1"/>
</dbReference>
<proteinExistence type="predicted"/>
<evidence type="ECO:0000259" key="1">
    <source>
        <dbReference type="Pfam" id="PF08881"/>
    </source>
</evidence>
<accession>A0A421CT33</accession>
<protein>
    <recommendedName>
        <fullName evidence="1">Cyanovirin-N domain-containing protein</fullName>
    </recommendedName>
</protein>
<gene>
    <name evidence="2" type="ORF">CFD26_100523</name>
</gene>
<dbReference type="OrthoDB" id="2441380at2759"/>
<organism evidence="2 3">
    <name type="scientific">Aspergillus turcosus</name>
    <dbReference type="NCBI Taxonomy" id="1245748"/>
    <lineage>
        <taxon>Eukaryota</taxon>
        <taxon>Fungi</taxon>
        <taxon>Dikarya</taxon>
        <taxon>Ascomycota</taxon>
        <taxon>Pezizomycotina</taxon>
        <taxon>Eurotiomycetes</taxon>
        <taxon>Eurotiomycetidae</taxon>
        <taxon>Eurotiales</taxon>
        <taxon>Aspergillaceae</taxon>
        <taxon>Aspergillus</taxon>
        <taxon>Aspergillus subgen. Fumigati</taxon>
    </lineage>
</organism>
<dbReference type="AlphaFoldDB" id="A0A421CT33"/>
<evidence type="ECO:0000313" key="3">
    <source>
        <dbReference type="Proteomes" id="UP000215289"/>
    </source>
</evidence>
<comment type="caution">
    <text evidence="2">The sequence shown here is derived from an EMBL/GenBank/DDBJ whole genome shotgun (WGS) entry which is preliminary data.</text>
</comment>
<dbReference type="Pfam" id="PF08881">
    <property type="entry name" value="CVNH"/>
    <property type="match status" value="1"/>
</dbReference>
<feature type="domain" description="Cyanovirin-N" evidence="1">
    <location>
        <begin position="2"/>
        <end position="88"/>
    </location>
</feature>
<reference evidence="2 3" key="1">
    <citation type="submission" date="2018-08" db="EMBL/GenBank/DDBJ databases">
        <title>Draft genome sequences of two Aspergillus turcosus clinical strains isolated from bronchoalveolar lavage fluid: one azole-susceptible and the other azole-resistant.</title>
        <authorList>
            <person name="Parent-Michaud M."/>
            <person name="Dufresne P.J."/>
            <person name="Fournier E."/>
            <person name="Martineau C."/>
            <person name="Moreira S."/>
            <person name="Perkins V."/>
            <person name="De Repentigny L."/>
            <person name="Dufresne S.F."/>
        </authorList>
    </citation>
    <scope>NUCLEOTIDE SEQUENCE [LARGE SCALE GENOMIC DNA]</scope>
    <source>
        <strain evidence="2">HMR AF 1038</strain>
    </source>
</reference>
<dbReference type="Proteomes" id="UP000215289">
    <property type="component" value="Unassembled WGS sequence"/>
</dbReference>
<sequence length="90" mass="9987">MLLADAEDMNGRYTPNCVPLEDFIGVEDGRLVWGGSNFIDSIGEGRIYLEDTEHGPKMVAEMKKGDGLREIQTIELSEKIANVGGRLQYI</sequence>
<feature type="non-terminal residue" evidence="2">
    <location>
        <position position="90"/>
    </location>
</feature>
<evidence type="ECO:0000313" key="2">
    <source>
        <dbReference type="EMBL" id="RLL93016.1"/>
    </source>
</evidence>
<keyword evidence="3" id="KW-1185">Reference proteome</keyword>
<dbReference type="SUPFAM" id="SSF51322">
    <property type="entry name" value="Cyanovirin-N"/>
    <property type="match status" value="1"/>
</dbReference>
<dbReference type="InterPro" id="IPR011058">
    <property type="entry name" value="Cyanovirin-N"/>
</dbReference>
<name>A0A421CT33_9EURO</name>
<dbReference type="EMBL" id="NIDN02000450">
    <property type="protein sequence ID" value="RLL93016.1"/>
    <property type="molecule type" value="Genomic_DNA"/>
</dbReference>
<dbReference type="InterPro" id="IPR036673">
    <property type="entry name" value="Cyanovirin-N_sf"/>
</dbReference>
<dbReference type="STRING" id="1245748.A0A421CT33"/>